<name>A0A9X2GTJ7_9ACTN</name>
<evidence type="ECO:0000256" key="3">
    <source>
        <dbReference type="ARBA" id="ARBA00023163"/>
    </source>
</evidence>
<dbReference type="Gene3D" id="1.10.10.10">
    <property type="entry name" value="Winged helix-like DNA-binding domain superfamily/Winged helix DNA-binding domain"/>
    <property type="match status" value="1"/>
</dbReference>
<proteinExistence type="predicted"/>
<comment type="caution">
    <text evidence="5">The sequence shown here is derived from an EMBL/GenBank/DDBJ whole genome shotgun (WGS) entry which is preliminary data.</text>
</comment>
<dbReference type="Pfam" id="PF01638">
    <property type="entry name" value="HxlR"/>
    <property type="match status" value="1"/>
</dbReference>
<dbReference type="InterPro" id="IPR036390">
    <property type="entry name" value="WH_DNA-bd_sf"/>
</dbReference>
<dbReference type="PROSITE" id="PS51118">
    <property type="entry name" value="HTH_HXLR"/>
    <property type="match status" value="1"/>
</dbReference>
<keyword evidence="2 5" id="KW-0238">DNA-binding</keyword>
<keyword evidence="6" id="KW-1185">Reference proteome</keyword>
<evidence type="ECO:0000259" key="4">
    <source>
        <dbReference type="PROSITE" id="PS51118"/>
    </source>
</evidence>
<evidence type="ECO:0000313" key="6">
    <source>
        <dbReference type="Proteomes" id="UP001139648"/>
    </source>
</evidence>
<dbReference type="PANTHER" id="PTHR33204">
    <property type="entry name" value="TRANSCRIPTIONAL REGULATOR, MARR FAMILY"/>
    <property type="match status" value="1"/>
</dbReference>
<dbReference type="Proteomes" id="UP001139648">
    <property type="component" value="Unassembled WGS sequence"/>
</dbReference>
<reference evidence="5" key="1">
    <citation type="submission" date="2022-06" db="EMBL/GenBank/DDBJ databases">
        <title>Sequencing the genomes of 1000 actinobacteria strains.</title>
        <authorList>
            <person name="Klenk H.-P."/>
        </authorList>
    </citation>
    <scope>NUCLEOTIDE SEQUENCE</scope>
    <source>
        <strain evidence="5">DSM 46694</strain>
    </source>
</reference>
<dbReference type="InterPro" id="IPR002577">
    <property type="entry name" value="HTH_HxlR"/>
</dbReference>
<keyword evidence="3" id="KW-0804">Transcription</keyword>
<evidence type="ECO:0000313" key="5">
    <source>
        <dbReference type="EMBL" id="MCP2361516.1"/>
    </source>
</evidence>
<dbReference type="AlphaFoldDB" id="A0A9X2GTJ7"/>
<organism evidence="5 6">
    <name type="scientific">Nonomuraea thailandensis</name>
    <dbReference type="NCBI Taxonomy" id="1188745"/>
    <lineage>
        <taxon>Bacteria</taxon>
        <taxon>Bacillati</taxon>
        <taxon>Actinomycetota</taxon>
        <taxon>Actinomycetes</taxon>
        <taxon>Streptosporangiales</taxon>
        <taxon>Streptosporangiaceae</taxon>
        <taxon>Nonomuraea</taxon>
    </lineage>
</organism>
<dbReference type="EMBL" id="JAMZEB010000002">
    <property type="protein sequence ID" value="MCP2361516.1"/>
    <property type="molecule type" value="Genomic_DNA"/>
</dbReference>
<protein>
    <submittedName>
        <fullName evidence="5">DNA-binding HxlR family transcriptional regulator</fullName>
    </submittedName>
</protein>
<keyword evidence="1" id="KW-0805">Transcription regulation</keyword>
<evidence type="ECO:0000256" key="1">
    <source>
        <dbReference type="ARBA" id="ARBA00023015"/>
    </source>
</evidence>
<dbReference type="RefSeq" id="WP_253750844.1">
    <property type="nucleotide sequence ID" value="NZ_BAABKA010000064.1"/>
</dbReference>
<sequence length="147" mass="15986">MATTTAAQKRAQGKAEYDAFMAACPSRKLLDRISNKWVTLILAALGSDGSPQQDAGCAGGPRPMRYSELSRLLAGVSQKMLTQTLRSLERDGLITRTVTPTVPVTVSYELTGLGLSLHHMMRGIKGWAETNMDDVLANREAYDSRVT</sequence>
<evidence type="ECO:0000256" key="2">
    <source>
        <dbReference type="ARBA" id="ARBA00023125"/>
    </source>
</evidence>
<dbReference type="PANTHER" id="PTHR33204:SF37">
    <property type="entry name" value="HTH-TYPE TRANSCRIPTIONAL REGULATOR YODB"/>
    <property type="match status" value="1"/>
</dbReference>
<dbReference type="InterPro" id="IPR036388">
    <property type="entry name" value="WH-like_DNA-bd_sf"/>
</dbReference>
<dbReference type="GO" id="GO:0003677">
    <property type="term" value="F:DNA binding"/>
    <property type="evidence" value="ECO:0007669"/>
    <property type="project" value="UniProtKB-KW"/>
</dbReference>
<gene>
    <name evidence="5" type="ORF">HD597_008536</name>
</gene>
<dbReference type="SUPFAM" id="SSF46785">
    <property type="entry name" value="Winged helix' DNA-binding domain"/>
    <property type="match status" value="1"/>
</dbReference>
<accession>A0A9X2GTJ7</accession>
<feature type="domain" description="HTH hxlR-type" evidence="4">
    <location>
        <begin position="24"/>
        <end position="136"/>
    </location>
</feature>